<dbReference type="Proteomes" id="UP000783686">
    <property type="component" value="Unassembled WGS sequence"/>
</dbReference>
<dbReference type="InterPro" id="IPR046941">
    <property type="entry name" value="KDM6_GATAL_sf"/>
</dbReference>
<evidence type="ECO:0000313" key="15">
    <source>
        <dbReference type="Proteomes" id="UP000614601"/>
    </source>
</evidence>
<dbReference type="AlphaFoldDB" id="A0A811KL24"/>
<keyword evidence="10" id="KW-0539">Nucleus</keyword>
<evidence type="ECO:0000256" key="5">
    <source>
        <dbReference type="ARBA" id="ARBA00022833"/>
    </source>
</evidence>
<gene>
    <name evidence="14" type="ORF">BOKJ2_LOCUS6830</name>
</gene>
<feature type="region of interest" description="Disordered" evidence="12">
    <location>
        <begin position="122"/>
        <end position="146"/>
    </location>
</feature>
<keyword evidence="5" id="KW-0862">Zinc</keyword>
<evidence type="ECO:0000256" key="8">
    <source>
        <dbReference type="ARBA" id="ARBA00023002"/>
    </source>
</evidence>
<keyword evidence="6" id="KW-0156">Chromatin regulator</keyword>
<dbReference type="GO" id="GO:0046872">
    <property type="term" value="F:metal ion binding"/>
    <property type="evidence" value="ECO:0007669"/>
    <property type="project" value="UniProtKB-KW"/>
</dbReference>
<dbReference type="GO" id="GO:0044666">
    <property type="term" value="C:MLL3/4 complex"/>
    <property type="evidence" value="ECO:0007669"/>
    <property type="project" value="TreeGrafter"/>
</dbReference>
<dbReference type="EMBL" id="CAJFCW020000003">
    <property type="protein sequence ID" value="CAG9106830.1"/>
    <property type="molecule type" value="Genomic_DNA"/>
</dbReference>
<keyword evidence="8" id="KW-0560">Oxidoreductase</keyword>
<dbReference type="InterPro" id="IPR003347">
    <property type="entry name" value="JmjC_dom"/>
</dbReference>
<dbReference type="OrthoDB" id="418911at2759"/>
<evidence type="ECO:0000256" key="2">
    <source>
        <dbReference type="ARBA" id="ARBA00004123"/>
    </source>
</evidence>
<dbReference type="SUPFAM" id="SSF51197">
    <property type="entry name" value="Clavaminate synthase-like"/>
    <property type="match status" value="1"/>
</dbReference>
<comment type="similarity">
    <text evidence="11">Belongs to the UTX family.</text>
</comment>
<comment type="subcellular location">
    <subcellularLocation>
        <location evidence="2">Nucleus</location>
    </subcellularLocation>
</comment>
<dbReference type="InterPro" id="IPR048560">
    <property type="entry name" value="KDM6A_B-like_GATAL"/>
</dbReference>
<dbReference type="EMBL" id="CAJFDH010000003">
    <property type="protein sequence ID" value="CAD5216923.1"/>
    <property type="molecule type" value="Genomic_DNA"/>
</dbReference>
<evidence type="ECO:0000256" key="7">
    <source>
        <dbReference type="ARBA" id="ARBA00022964"/>
    </source>
</evidence>
<dbReference type="SMART" id="SM00558">
    <property type="entry name" value="JmjC"/>
    <property type="match status" value="1"/>
</dbReference>
<evidence type="ECO:0000256" key="11">
    <source>
        <dbReference type="ARBA" id="ARBA00034483"/>
    </source>
</evidence>
<evidence type="ECO:0000256" key="9">
    <source>
        <dbReference type="ARBA" id="ARBA00023004"/>
    </source>
</evidence>
<dbReference type="Proteomes" id="UP000614601">
    <property type="component" value="Unassembled WGS sequence"/>
</dbReference>
<keyword evidence="4" id="KW-0479">Metal-binding</keyword>
<dbReference type="Pfam" id="PF21326">
    <property type="entry name" value="KDM6_GATAL"/>
    <property type="match status" value="1"/>
</dbReference>
<name>A0A811KL24_9BILA</name>
<dbReference type="GO" id="GO:0071558">
    <property type="term" value="F:histone H3K27me2/H3K27me3 demethylase activity"/>
    <property type="evidence" value="ECO:0007669"/>
    <property type="project" value="TreeGrafter"/>
</dbReference>
<evidence type="ECO:0000256" key="1">
    <source>
        <dbReference type="ARBA" id="ARBA00001954"/>
    </source>
</evidence>
<dbReference type="Pfam" id="PF02373">
    <property type="entry name" value="JmjC"/>
    <property type="match status" value="1"/>
</dbReference>
<accession>A0A811KL24</accession>
<organism evidence="14 15">
    <name type="scientific">Bursaphelenchus okinawaensis</name>
    <dbReference type="NCBI Taxonomy" id="465554"/>
    <lineage>
        <taxon>Eukaryota</taxon>
        <taxon>Metazoa</taxon>
        <taxon>Ecdysozoa</taxon>
        <taxon>Nematoda</taxon>
        <taxon>Chromadorea</taxon>
        <taxon>Rhabditida</taxon>
        <taxon>Tylenchina</taxon>
        <taxon>Tylenchomorpha</taxon>
        <taxon>Aphelenchoidea</taxon>
        <taxon>Aphelenchoididae</taxon>
        <taxon>Bursaphelenchus</taxon>
    </lineage>
</organism>
<evidence type="ECO:0000256" key="10">
    <source>
        <dbReference type="ARBA" id="ARBA00023242"/>
    </source>
</evidence>
<evidence type="ECO:0000313" key="14">
    <source>
        <dbReference type="EMBL" id="CAD5216923.1"/>
    </source>
</evidence>
<keyword evidence="7" id="KW-0223">Dioxygenase</keyword>
<dbReference type="GO" id="GO:0000978">
    <property type="term" value="F:RNA polymerase II cis-regulatory region sequence-specific DNA binding"/>
    <property type="evidence" value="ECO:0007669"/>
    <property type="project" value="TreeGrafter"/>
</dbReference>
<dbReference type="Gene3D" id="1.20.58.1370">
    <property type="match status" value="1"/>
</dbReference>
<keyword evidence="15" id="KW-1185">Reference proteome</keyword>
<dbReference type="PANTHER" id="PTHR14017">
    <property type="entry name" value="LYSINE-SPECIFIC DEMETHYLASE"/>
    <property type="match status" value="1"/>
</dbReference>
<dbReference type="GO" id="GO:0031490">
    <property type="term" value="F:chromatin DNA binding"/>
    <property type="evidence" value="ECO:0007669"/>
    <property type="project" value="TreeGrafter"/>
</dbReference>
<feature type="compositionally biased region" description="Low complexity" evidence="12">
    <location>
        <begin position="134"/>
        <end position="146"/>
    </location>
</feature>
<evidence type="ECO:0000256" key="4">
    <source>
        <dbReference type="ARBA" id="ARBA00022723"/>
    </source>
</evidence>
<evidence type="ECO:0000256" key="3">
    <source>
        <dbReference type="ARBA" id="ARBA00022553"/>
    </source>
</evidence>
<keyword evidence="3" id="KW-0597">Phosphoprotein</keyword>
<dbReference type="Pfam" id="PF21322">
    <property type="entry name" value="KDM6_C-hel"/>
    <property type="match status" value="1"/>
</dbReference>
<protein>
    <recommendedName>
        <fullName evidence="13">JmjC domain-containing protein</fullName>
    </recommendedName>
</protein>
<reference evidence="14" key="1">
    <citation type="submission" date="2020-09" db="EMBL/GenBank/DDBJ databases">
        <authorList>
            <person name="Kikuchi T."/>
        </authorList>
    </citation>
    <scope>NUCLEOTIDE SEQUENCE</scope>
    <source>
        <strain evidence="14">SH1</strain>
    </source>
</reference>
<dbReference type="Gene3D" id="2.60.120.650">
    <property type="entry name" value="Cupin"/>
    <property type="match status" value="1"/>
</dbReference>
<dbReference type="Gene3D" id="2.10.110.20">
    <property type="match status" value="1"/>
</dbReference>
<dbReference type="PANTHER" id="PTHR14017:SF1">
    <property type="entry name" value="LD02225P"/>
    <property type="match status" value="1"/>
</dbReference>
<dbReference type="InterPro" id="IPR051630">
    <property type="entry name" value="Corepressor-Demethylase"/>
</dbReference>
<sequence>MGPARDEKRHFHELELANFIPPDICEAQLDRLLYQIYLILKSNEKVLKGGHVTLLKLIEKRYPNLRMRNGILYGCRGDPADKEYDGDQYDNIFLNNNAVKKIENPQEAVPVSEILSEAFPTPSRIPKASTSPDSLGSSPKSRKSSISSINNVPFSFFAPLKVPLDSTAESILQICAANKHDKGVGIVEEIRADEIPFQPKPCRAKVDCLNPKVPLIHVRSYEEAMSPEVKNLCLENSIAMVRGLPSTLGIDSSVFTTKTILELAAKDDLELREQWFMPTRTNVDDDGSQTWRFHSFICRSDVKTYAEYQGLSFESIVCEASRFLVNQSEVKVKTEPKSEVNSDDEVDDNGVRKKRRKLATNGTKRNGVLKDKIYFGTNVDFSTQKFYRQVNELQKLPGFCRLKDENNFMSHLGFDLRGMNTAQFYMKMPGCRTPAHLENNSFCSVNLNAGPGDCEWFGVSYEYFPLMDAMCKERKIDFLNSSWWPDYDDLMNAGIPVYRFTQKPGDIVWVSGGCVHWVEAIGWCNNIAWNVGPQSVFQYKMNLISSEWNRIHKYPSLVPMQYLSWQIAKEMRIADRELYDLIKGNLIRSYAYCRHVLDYVDSRDDLYLYDWDEDVDSSVSHCCKCTAEVFNILFVKPTVDDQGRQLYDTYCVKCVKAEHDPSLEVWQCYKLERLAETLDNFKLFC</sequence>
<dbReference type="PROSITE" id="PS51184">
    <property type="entry name" value="JMJC"/>
    <property type="match status" value="1"/>
</dbReference>
<comment type="caution">
    <text evidence="14">The sequence shown here is derived from an EMBL/GenBank/DDBJ whole genome shotgun (WGS) entry which is preliminary data.</text>
</comment>
<feature type="domain" description="JmjC" evidence="13">
    <location>
        <begin position="385"/>
        <end position="548"/>
    </location>
</feature>
<comment type="cofactor">
    <cofactor evidence="1">
        <name>Fe(2+)</name>
        <dbReference type="ChEBI" id="CHEBI:29033"/>
    </cofactor>
</comment>
<proteinExistence type="inferred from homology"/>
<evidence type="ECO:0000259" key="13">
    <source>
        <dbReference type="PROSITE" id="PS51184"/>
    </source>
</evidence>
<evidence type="ECO:0000256" key="6">
    <source>
        <dbReference type="ARBA" id="ARBA00022853"/>
    </source>
</evidence>
<keyword evidence="9" id="KW-0408">Iron</keyword>
<dbReference type="GO" id="GO:0010468">
    <property type="term" value="P:regulation of gene expression"/>
    <property type="evidence" value="ECO:0007669"/>
    <property type="project" value="TreeGrafter"/>
</dbReference>
<evidence type="ECO:0000256" key="12">
    <source>
        <dbReference type="SAM" id="MobiDB-lite"/>
    </source>
</evidence>
<dbReference type="InterPro" id="IPR048562">
    <property type="entry name" value="KDM6A_B-like_C-hel"/>
</dbReference>